<evidence type="ECO:0000313" key="2">
    <source>
        <dbReference type="EMBL" id="MCS4281710.1"/>
    </source>
</evidence>
<gene>
    <name evidence="2" type="ORF">M2412_003733</name>
</gene>
<sequence length="253" mass="28233">MSIHEKFYGQAIREAESGARRDDIWAKAFAEAGGNPARSKALYIQLVARHLSSVADAFDREERRQAVAEAALYSGGAIVRIGKRVAYLMFLWGTWAVLSLALLSLLGNQSQELYRAFVQQQAINLKLPEDPSFARRTFYDAEGAPFLEPTRQDYYNVAVLQSTGLRNAPIPAQLYGDIRVSDFYFNYPEAAPIMLAGITNANQQYSQMLRSKPDVGTVISADTGRWVSLYLIIGLIFVGLTWAVIAMSRRRPT</sequence>
<dbReference type="EMBL" id="JANUEK010000012">
    <property type="protein sequence ID" value="MCS4281710.1"/>
    <property type="molecule type" value="Genomic_DNA"/>
</dbReference>
<keyword evidence="1" id="KW-0472">Membrane</keyword>
<dbReference type="RefSeq" id="WP_146027611.1">
    <property type="nucleotide sequence ID" value="NZ_JANUEK010000012.1"/>
</dbReference>
<feature type="transmembrane region" description="Helical" evidence="1">
    <location>
        <begin position="85"/>
        <end position="106"/>
    </location>
</feature>
<evidence type="ECO:0008006" key="4">
    <source>
        <dbReference type="Google" id="ProtNLM"/>
    </source>
</evidence>
<keyword evidence="1" id="KW-1133">Transmembrane helix</keyword>
<keyword evidence="1" id="KW-0812">Transmembrane</keyword>
<evidence type="ECO:0000313" key="3">
    <source>
        <dbReference type="Proteomes" id="UP001320691"/>
    </source>
</evidence>
<reference evidence="2" key="1">
    <citation type="submission" date="2022-08" db="EMBL/GenBank/DDBJ databases">
        <title>Genomic analyses of the natural microbiome of Caenorhabditis elegans.</title>
        <authorList>
            <person name="Samuel B."/>
        </authorList>
    </citation>
    <scope>NUCLEOTIDE SEQUENCE</scope>
    <source>
        <strain evidence="2">BIGb0277</strain>
    </source>
</reference>
<comment type="caution">
    <text evidence="2">The sequence shown here is derived from an EMBL/GenBank/DDBJ whole genome shotgun (WGS) entry which is preliminary data.</text>
</comment>
<proteinExistence type="predicted"/>
<feature type="transmembrane region" description="Helical" evidence="1">
    <location>
        <begin position="227"/>
        <end position="247"/>
    </location>
</feature>
<dbReference type="AlphaFoldDB" id="A0AAW5PP98"/>
<evidence type="ECO:0000256" key="1">
    <source>
        <dbReference type="SAM" id="Phobius"/>
    </source>
</evidence>
<organism evidence="2 3">
    <name type="scientific">Stenotrophomonas rhizophila</name>
    <dbReference type="NCBI Taxonomy" id="216778"/>
    <lineage>
        <taxon>Bacteria</taxon>
        <taxon>Pseudomonadati</taxon>
        <taxon>Pseudomonadota</taxon>
        <taxon>Gammaproteobacteria</taxon>
        <taxon>Lysobacterales</taxon>
        <taxon>Lysobacteraceae</taxon>
        <taxon>Stenotrophomonas</taxon>
    </lineage>
</organism>
<name>A0AAW5PP98_9GAMM</name>
<dbReference type="Proteomes" id="UP001320691">
    <property type="component" value="Unassembled WGS sequence"/>
</dbReference>
<protein>
    <recommendedName>
        <fullName evidence="4">Transmembrane protein</fullName>
    </recommendedName>
</protein>
<accession>A0AAW5PP98</accession>